<dbReference type="AlphaFoldDB" id="S2KI13"/>
<organism evidence="3 4">
    <name type="scientific">Litchfieldella anticariensis (strain DSM 16096 / CECT 5854 / CIP 108499 / LMG 22089 / FP35)</name>
    <name type="common">Halomonas anticariensis</name>
    <dbReference type="NCBI Taxonomy" id="1121939"/>
    <lineage>
        <taxon>Bacteria</taxon>
        <taxon>Pseudomonadati</taxon>
        <taxon>Pseudomonadota</taxon>
        <taxon>Gammaproteobacteria</taxon>
        <taxon>Oceanospirillales</taxon>
        <taxon>Halomonadaceae</taxon>
        <taxon>Litchfieldella</taxon>
    </lineage>
</organism>
<evidence type="ECO:0000256" key="1">
    <source>
        <dbReference type="SAM" id="MobiDB-lite"/>
    </source>
</evidence>
<feature type="region of interest" description="Disordered" evidence="1">
    <location>
        <begin position="316"/>
        <end position="341"/>
    </location>
</feature>
<reference evidence="3 4" key="1">
    <citation type="journal article" date="2013" name="Genome Announc.">
        <title>Draft genome sequence of the moderately halophilic gammaproteobacterium Halomonas anticariensis FP35.</title>
        <authorList>
            <person name="Tahrioui A."/>
            <person name="Quesada E."/>
            <person name="Llamas I."/>
        </authorList>
    </citation>
    <scope>NUCLEOTIDE SEQUENCE [LARGE SCALE GENOMIC DNA]</scope>
    <source>
        <strain evidence="4">DSM 16096 / CECT 5854 / LMG 22089 / FP35</strain>
    </source>
</reference>
<gene>
    <name evidence="3" type="ORF">L861_16485</name>
</gene>
<accession>S2KI13</accession>
<dbReference type="RefSeq" id="WP_016417453.1">
    <property type="nucleotide sequence ID" value="NZ_AUAB01000011.1"/>
</dbReference>
<name>S2KI13_LITA3</name>
<dbReference type="OrthoDB" id="1182264at2"/>
<dbReference type="PATRIC" id="fig|1121939.11.peg.2939"/>
<proteinExistence type="predicted"/>
<dbReference type="Proteomes" id="UP000014463">
    <property type="component" value="Unassembled WGS sequence"/>
</dbReference>
<keyword evidence="4" id="KW-1185">Reference proteome</keyword>
<sequence length="646" mass="72483">MKMHTVIGAALAMGLPLAAVMPAAAETLAADRRVSMVLEDGTDVLLYGAVGPEDGTIEYYYLPTELTVSTGEAGRPEFLFMKFISDEAADTGGVSGAILHFLVEWGLTPEQEEEVAQRLESEHNGSLAGAATVFPVTNDGPSFSIVSATLDDEELGGELITSGQAALMPGGKAAVATRLDNYGAQILGETFEEDSTITDVTAVMTMEYPVRVSGVEGTVTVEWERILDEGEDLLIEYERELEEDARTEKRCFIVWCHDNTLDDYAYSYEETHEQWQFLEENEYVNFNFVQGDIPEEVAEPIRDAFIQYFISKVTEAQAPRPEPREPPEENEEGSDETPNVQTGAEYTYDVERFRNQEQTGTQTLSLDMDLTVRYPFQIVGNIKDWYDEAVSDPFAVQEVFLNDPFFERRDIVFILDGDLEDMFEDHVNAVTVEIHKDRPEHDFNDDLTFTAQSLSEEGQLKRISYARGSDEGSEAYDYRVKWNFRGGLEYIEPTTGWKEGAWEGVTLTAPVESRTVELEADQEELEALGIRRVTAQLRYPILGEERSTNIQMSSSHDEPIVSQKIFLDRDAEGYAFRLIFNHERLGRLATPWSARTRSDNYIFVIVPDELREGLETATATEEVEAAQEAVTVEEDSGLAALEEQLN</sequence>
<keyword evidence="2" id="KW-0732">Signal</keyword>
<evidence type="ECO:0000313" key="3">
    <source>
        <dbReference type="EMBL" id="EPC01615.1"/>
    </source>
</evidence>
<dbReference type="eggNOG" id="ENOG5033SAF">
    <property type="taxonomic scope" value="Bacteria"/>
</dbReference>
<evidence type="ECO:0000313" key="4">
    <source>
        <dbReference type="Proteomes" id="UP000014463"/>
    </source>
</evidence>
<protein>
    <submittedName>
        <fullName evidence="3">Uncharacterized protein</fullName>
    </submittedName>
</protein>
<feature type="chain" id="PRO_5004498521" evidence="2">
    <location>
        <begin position="26"/>
        <end position="646"/>
    </location>
</feature>
<evidence type="ECO:0000256" key="2">
    <source>
        <dbReference type="SAM" id="SignalP"/>
    </source>
</evidence>
<comment type="caution">
    <text evidence="3">The sequence shown here is derived from an EMBL/GenBank/DDBJ whole genome shotgun (WGS) entry which is preliminary data.</text>
</comment>
<dbReference type="STRING" id="1121939.L861_16485"/>
<dbReference type="EMBL" id="ASTJ01000033">
    <property type="protein sequence ID" value="EPC01615.1"/>
    <property type="molecule type" value="Genomic_DNA"/>
</dbReference>
<feature type="signal peptide" evidence="2">
    <location>
        <begin position="1"/>
        <end position="25"/>
    </location>
</feature>